<keyword evidence="9" id="KW-0539">Nucleus</keyword>
<comment type="similarity">
    <text evidence="2">Belongs to the RRN7/TAF1B family.</text>
</comment>
<dbReference type="GO" id="GO:0008270">
    <property type="term" value="F:zinc ion binding"/>
    <property type="evidence" value="ECO:0007669"/>
    <property type="project" value="UniProtKB-KW"/>
</dbReference>
<name>A0A6I8UN70_DROPS</name>
<evidence type="ECO:0000256" key="2">
    <source>
        <dbReference type="ARBA" id="ARBA00006899"/>
    </source>
</evidence>
<dbReference type="InParanoid" id="A0A6I8UN70"/>
<keyword evidence="3" id="KW-0479">Metal-binding</keyword>
<reference evidence="13" key="2">
    <citation type="submission" date="2025-08" db="UniProtKB">
        <authorList>
            <consortium name="RefSeq"/>
        </authorList>
    </citation>
    <scope>IDENTIFICATION</scope>
    <source>
        <strain evidence="13">MV-25-SWS-2005</strain>
        <tissue evidence="13">Whole body</tissue>
    </source>
</reference>
<dbReference type="AlphaFoldDB" id="A0A6I8UN70"/>
<feature type="region of interest" description="Disordered" evidence="10">
    <location>
        <begin position="151"/>
        <end position="175"/>
    </location>
</feature>
<evidence type="ECO:0000256" key="10">
    <source>
        <dbReference type="SAM" id="MobiDB-lite"/>
    </source>
</evidence>
<proteinExistence type="inferred from homology"/>
<evidence type="ECO:0000256" key="6">
    <source>
        <dbReference type="ARBA" id="ARBA00023015"/>
    </source>
</evidence>
<reference evidence="12" key="1">
    <citation type="submission" date="2024-06" db="UniProtKB">
        <authorList>
            <consortium name="RefSeq"/>
        </authorList>
    </citation>
    <scope>NUCLEOTIDE SEQUENCE [LARGE SCALE GENOMIC DNA]</scope>
    <source>
        <strain evidence="12">MV2-25</strain>
    </source>
</reference>
<evidence type="ECO:0000259" key="11">
    <source>
        <dbReference type="Pfam" id="PF20645"/>
    </source>
</evidence>
<evidence type="ECO:0000313" key="12">
    <source>
        <dbReference type="Proteomes" id="UP000001819"/>
    </source>
</evidence>
<dbReference type="KEGG" id="dpo:4801054"/>
<keyword evidence="8" id="KW-0804">Transcription</keyword>
<evidence type="ECO:0000256" key="5">
    <source>
        <dbReference type="ARBA" id="ARBA00022833"/>
    </source>
</evidence>
<dbReference type="GO" id="GO:0005668">
    <property type="term" value="C:RNA polymerase transcription factor SL1 complex"/>
    <property type="evidence" value="ECO:0007669"/>
    <property type="project" value="TreeGrafter"/>
</dbReference>
<keyword evidence="5" id="KW-0862">Zinc</keyword>
<dbReference type="InterPro" id="IPR033599">
    <property type="entry name" value="TAF1B/Rrn7"/>
</dbReference>
<evidence type="ECO:0000256" key="3">
    <source>
        <dbReference type="ARBA" id="ARBA00022723"/>
    </source>
</evidence>
<gene>
    <name evidence="13" type="primary">TAF1B</name>
</gene>
<evidence type="ECO:0000256" key="1">
    <source>
        <dbReference type="ARBA" id="ARBA00004604"/>
    </source>
</evidence>
<organism evidence="12 13">
    <name type="scientific">Drosophila pseudoobscura pseudoobscura</name>
    <name type="common">Fruit fly</name>
    <dbReference type="NCBI Taxonomy" id="46245"/>
    <lineage>
        <taxon>Eukaryota</taxon>
        <taxon>Metazoa</taxon>
        <taxon>Ecdysozoa</taxon>
        <taxon>Arthropoda</taxon>
        <taxon>Hexapoda</taxon>
        <taxon>Insecta</taxon>
        <taxon>Pterygota</taxon>
        <taxon>Neoptera</taxon>
        <taxon>Endopterygota</taxon>
        <taxon>Diptera</taxon>
        <taxon>Brachycera</taxon>
        <taxon>Muscomorpha</taxon>
        <taxon>Ephydroidea</taxon>
        <taxon>Drosophilidae</taxon>
        <taxon>Drosophila</taxon>
        <taxon>Sophophora</taxon>
    </lineage>
</organism>
<dbReference type="InterPro" id="IPR048538">
    <property type="entry name" value="Rrn7_cyclin_C"/>
</dbReference>
<protein>
    <submittedName>
        <fullName evidence="13">TATA box-binding protein-associated factor RNA polymerase I subunit B</fullName>
    </submittedName>
</protein>
<dbReference type="FunCoup" id="A0A6I8UN70">
    <property type="interactions" value="578"/>
</dbReference>
<dbReference type="Proteomes" id="UP000001819">
    <property type="component" value="Chromosome 2"/>
</dbReference>
<dbReference type="GO" id="GO:0001164">
    <property type="term" value="F:RNA polymerase I core promoter sequence-specific DNA binding"/>
    <property type="evidence" value="ECO:0007669"/>
    <property type="project" value="InterPro"/>
</dbReference>
<keyword evidence="7" id="KW-0238">DNA-binding</keyword>
<feature type="domain" description="Rrn7/TAF1B C-terminal cyclin" evidence="11">
    <location>
        <begin position="323"/>
        <end position="467"/>
    </location>
</feature>
<evidence type="ECO:0000313" key="13">
    <source>
        <dbReference type="RefSeq" id="XP_001358216.2"/>
    </source>
</evidence>
<keyword evidence="4" id="KW-0863">Zinc-finger</keyword>
<sequence length="869" mass="102787">MDETEVMEVDNLLCDVCGELKFQEREGYYYCIECGTKKEQLRAVEINADDTFNDTKNHTTVRTIKQPKANSEDNEITSWEFYNYVLRAFMEELLNIGAKPELKLMTLQVWAAYMGRMEVAFCHSNVMGLPKLNVRSLPRDARIIYNHKQAKRKRERLDKSNNVQNDERSKWRKWRKTKRKLDATSCSKNDAPSESTAGLSIRLQWSWKARKTLKRHMPLKHLDKHSMDSTGSMRCHGLSPKVKNLVYFDRNMFHLNINKLFVVLAIALNMIGDDLQLTDLLRLIDEEHLTSRYILNYLPEDVALRGKTLIKELKFGHQQDKCSYDFLRRQVGYMSRFIDLTKFQTPDLTALTQRYVMELSLPPAVADYVCRLMDVYPPEFKHLWDTWTYPRYEARVMAYIVYAMKLLFGLDDIKEKKISESAAQVNECLEKIRLTRPDEKAPGTLFVFGEWMRFVELRKVLVSHYNQSFAQRFGVATHLERQLDDILIKERKQEEHDKNFNQVEMTPAVRQSENMRHTFENLLKEKYGEGSSEMTAKDHIEFQASLTPALSYFNRLLLHASRAEGEDMSVKIPDYMRVVHSERQLDPFITKTKELSEYLAKDNVKLCVEELSCQENYQKVGIFQYLQKPDQTRSEFRANCDIKGNEWIEELRKKEKRPIFKFRQPSAKYGAQYQLKMEERAVRRQNMEANNPFWKIQQTPNYRLKLNDEEISLNDLSSLQAFDEAHMEPLSVPLDMPRRLLNSRSSLTDSEMIEPKEEDEEGEEQMKRQLLYVSNFDIWLLHGHMNKLPQTYQRELRTLFPCSFRWLLETCAATIGVSWSTLYEQLLVLEVVFHHGIENWSKHKDHLRLKYNNTNKDINMMTKIYRDMW</sequence>
<comment type="subcellular location">
    <subcellularLocation>
        <location evidence="1">Nucleus</location>
        <location evidence="1">Nucleolus</location>
    </subcellularLocation>
</comment>
<dbReference type="GO" id="GO:0042790">
    <property type="term" value="P:nucleolar large rRNA transcription by RNA polymerase I"/>
    <property type="evidence" value="ECO:0007669"/>
    <property type="project" value="TreeGrafter"/>
</dbReference>
<dbReference type="RefSeq" id="XP_001358216.2">
    <property type="nucleotide sequence ID" value="XM_001358179.4"/>
</dbReference>
<evidence type="ECO:0000256" key="7">
    <source>
        <dbReference type="ARBA" id="ARBA00023125"/>
    </source>
</evidence>
<dbReference type="GO" id="GO:0070860">
    <property type="term" value="C:RNA polymerase I core factor complex"/>
    <property type="evidence" value="ECO:0007669"/>
    <property type="project" value="InterPro"/>
</dbReference>
<dbReference type="PANTHER" id="PTHR31576">
    <property type="entry name" value="TATA BOX-BINDING PROTEIN-ASSOCIATED FACTOR RNA POLYMERASE I SUBUNIT B"/>
    <property type="match status" value="1"/>
</dbReference>
<evidence type="ECO:0000256" key="4">
    <source>
        <dbReference type="ARBA" id="ARBA00022771"/>
    </source>
</evidence>
<dbReference type="PANTHER" id="PTHR31576:SF2">
    <property type="entry name" value="TATA BOX-BINDING PROTEIN-ASSOCIATED FACTOR RNA POLYMERASE I SUBUNIT B"/>
    <property type="match status" value="1"/>
</dbReference>
<evidence type="ECO:0000256" key="8">
    <source>
        <dbReference type="ARBA" id="ARBA00023163"/>
    </source>
</evidence>
<dbReference type="Pfam" id="PF20645">
    <property type="entry name" value="Rrn7_cyclin_C"/>
    <property type="match status" value="1"/>
</dbReference>
<keyword evidence="12" id="KW-1185">Reference proteome</keyword>
<accession>A0A6I8UN70</accession>
<feature type="compositionally biased region" description="Basic and acidic residues" evidence="10">
    <location>
        <begin position="155"/>
        <end position="169"/>
    </location>
</feature>
<evidence type="ECO:0000256" key="9">
    <source>
        <dbReference type="ARBA" id="ARBA00023242"/>
    </source>
</evidence>
<keyword evidence="6" id="KW-0805">Transcription regulation</keyword>